<name>A0A3L6E6Q0_MAIZE</name>
<reference evidence="1" key="1">
    <citation type="journal article" date="2018" name="Nat. Genet.">
        <title>Extensive intraspecific gene order and gene structural variations between Mo17 and other maize genomes.</title>
        <authorList>
            <person name="Sun S."/>
            <person name="Zhou Y."/>
            <person name="Chen J."/>
            <person name="Shi J."/>
            <person name="Zhao H."/>
            <person name="Zhao H."/>
            <person name="Song W."/>
            <person name="Zhang M."/>
            <person name="Cui Y."/>
            <person name="Dong X."/>
            <person name="Liu H."/>
            <person name="Ma X."/>
            <person name="Jiao Y."/>
            <person name="Wang B."/>
            <person name="Wei X."/>
            <person name="Stein J.C."/>
            <person name="Glaubitz J.C."/>
            <person name="Lu F."/>
            <person name="Yu G."/>
            <person name="Liang C."/>
            <person name="Fengler K."/>
            <person name="Li B."/>
            <person name="Rafalski A."/>
            <person name="Schnable P.S."/>
            <person name="Ware D.H."/>
            <person name="Buckler E.S."/>
            <person name="Lai J."/>
        </authorList>
    </citation>
    <scope>NUCLEOTIDE SEQUENCE [LARGE SCALE GENOMIC DNA]</scope>
    <source>
        <tissue evidence="1">Seedling</tissue>
    </source>
</reference>
<proteinExistence type="predicted"/>
<dbReference type="Proteomes" id="UP000251960">
    <property type="component" value="Chromosome 6"/>
</dbReference>
<dbReference type="AlphaFoldDB" id="A0A3L6E6Q0"/>
<comment type="caution">
    <text evidence="1">The sequence shown here is derived from an EMBL/GenBank/DDBJ whole genome shotgun (WGS) entry which is preliminary data.</text>
</comment>
<dbReference type="EMBL" id="NCVQ01000007">
    <property type="protein sequence ID" value="PWZ16053.1"/>
    <property type="molecule type" value="Genomic_DNA"/>
</dbReference>
<gene>
    <name evidence="1" type="ORF">Zm00014a_042351</name>
</gene>
<sequence>MFQTSKTNSYRLKLAERFRTDQLTDRLIVSYTPQITISC</sequence>
<accession>A0A3L6E6Q0</accession>
<protein>
    <submittedName>
        <fullName evidence="1">Uncharacterized protein</fullName>
    </submittedName>
</protein>
<organism evidence="1">
    <name type="scientific">Zea mays</name>
    <name type="common">Maize</name>
    <dbReference type="NCBI Taxonomy" id="4577"/>
    <lineage>
        <taxon>Eukaryota</taxon>
        <taxon>Viridiplantae</taxon>
        <taxon>Streptophyta</taxon>
        <taxon>Embryophyta</taxon>
        <taxon>Tracheophyta</taxon>
        <taxon>Spermatophyta</taxon>
        <taxon>Magnoliopsida</taxon>
        <taxon>Liliopsida</taxon>
        <taxon>Poales</taxon>
        <taxon>Poaceae</taxon>
        <taxon>PACMAD clade</taxon>
        <taxon>Panicoideae</taxon>
        <taxon>Andropogonodae</taxon>
        <taxon>Andropogoneae</taxon>
        <taxon>Tripsacinae</taxon>
        <taxon>Zea</taxon>
    </lineage>
</organism>
<evidence type="ECO:0000313" key="1">
    <source>
        <dbReference type="EMBL" id="PWZ16053.1"/>
    </source>
</evidence>